<dbReference type="InterPro" id="IPR045063">
    <property type="entry name" value="Dynamin_N"/>
</dbReference>
<keyword evidence="2" id="KW-0812">Transmembrane</keyword>
<accession>A0AA87RE94</accession>
<reference evidence="4 5" key="1">
    <citation type="submission" date="2019-07" db="EMBL/GenBank/DDBJ databases">
        <title>Whole genome shotgun sequence of Agrococcus baldri NBRC 103055.</title>
        <authorList>
            <person name="Hosoyama A."/>
            <person name="Uohara A."/>
            <person name="Ohji S."/>
            <person name="Ichikawa N."/>
        </authorList>
    </citation>
    <scope>NUCLEOTIDE SEQUENCE [LARGE SCALE GENOMIC DNA]</scope>
    <source>
        <strain evidence="4 5">NBRC 103055</strain>
    </source>
</reference>
<dbReference type="Gene3D" id="3.40.50.300">
    <property type="entry name" value="P-loop containing nucleotide triphosphate hydrolases"/>
    <property type="match status" value="1"/>
</dbReference>
<protein>
    <submittedName>
        <fullName evidence="4">ABC transporter</fullName>
    </submittedName>
</protein>
<evidence type="ECO:0000256" key="2">
    <source>
        <dbReference type="SAM" id="Phobius"/>
    </source>
</evidence>
<feature type="region of interest" description="Disordered" evidence="1">
    <location>
        <begin position="605"/>
        <end position="658"/>
    </location>
</feature>
<evidence type="ECO:0000313" key="4">
    <source>
        <dbReference type="EMBL" id="GEK81470.1"/>
    </source>
</evidence>
<organism evidence="4 5">
    <name type="scientific">Agrococcus baldri</name>
    <dbReference type="NCBI Taxonomy" id="153730"/>
    <lineage>
        <taxon>Bacteria</taxon>
        <taxon>Bacillati</taxon>
        <taxon>Actinomycetota</taxon>
        <taxon>Actinomycetes</taxon>
        <taxon>Micrococcales</taxon>
        <taxon>Microbacteriaceae</taxon>
        <taxon>Agrococcus</taxon>
    </lineage>
</organism>
<gene>
    <name evidence="4" type="ORF">ABA31_28210</name>
</gene>
<feature type="domain" description="Dynamin N-terminal" evidence="3">
    <location>
        <begin position="69"/>
        <end position="203"/>
    </location>
</feature>
<feature type="compositionally biased region" description="Acidic residues" evidence="1">
    <location>
        <begin position="605"/>
        <end position="619"/>
    </location>
</feature>
<dbReference type="AlphaFoldDB" id="A0AA87RE94"/>
<keyword evidence="2" id="KW-0472">Membrane</keyword>
<dbReference type="Pfam" id="PF00350">
    <property type="entry name" value="Dynamin_N"/>
    <property type="match status" value="1"/>
</dbReference>
<feature type="compositionally biased region" description="Low complexity" evidence="1">
    <location>
        <begin position="628"/>
        <end position="645"/>
    </location>
</feature>
<dbReference type="CDD" id="cd00882">
    <property type="entry name" value="Ras_like_GTPase"/>
    <property type="match status" value="1"/>
</dbReference>
<keyword evidence="5" id="KW-1185">Reference proteome</keyword>
<dbReference type="InterPro" id="IPR027417">
    <property type="entry name" value="P-loop_NTPase"/>
</dbReference>
<dbReference type="EMBL" id="BJUU01000028">
    <property type="protein sequence ID" value="GEK81470.1"/>
    <property type="molecule type" value="Genomic_DNA"/>
</dbReference>
<keyword evidence="2" id="KW-1133">Transmembrane helix</keyword>
<comment type="caution">
    <text evidence="4">The sequence shown here is derived from an EMBL/GenBank/DDBJ whole genome shotgun (WGS) entry which is preliminary data.</text>
</comment>
<dbReference type="Proteomes" id="UP000321749">
    <property type="component" value="Unassembled WGS sequence"/>
</dbReference>
<name>A0AA87RE94_9MICO</name>
<proteinExistence type="predicted"/>
<feature type="compositionally biased region" description="Basic and acidic residues" evidence="1">
    <location>
        <begin position="649"/>
        <end position="658"/>
    </location>
</feature>
<dbReference type="SUPFAM" id="SSF52540">
    <property type="entry name" value="P-loop containing nucleoside triphosphate hydrolases"/>
    <property type="match status" value="1"/>
</dbReference>
<evidence type="ECO:0000259" key="3">
    <source>
        <dbReference type="Pfam" id="PF00350"/>
    </source>
</evidence>
<sequence length="658" mass="68689">MGQTSRVNDATIAALDRLDALRGALDGVALPLAIGGADAARDARRAAVRQIDDYIQPRLSNLDAPLLAVVGGSTGAGKSTLVNALIGIPVTRTGVIRPTTRQPILLHSPVDAAWFASTRILPGLARVTGVVREAPSNEAGEEPDAAQIGSVVLVADARVPQDLAILDAPDVDSIADENRELAAQLLAAADLWLFATTANRYADAVPWRLLDDAAARDITVGVVLNRVPPGAEAEVEADLRQMLARRGLGTAPVFVVAESPLDGRGMLPAPAVAGIRAWLTGIAGDRAERARIAGRTLAGTVERLGVTARAVADARDEQLVTAKDLRATIAAIHDDAAERVDDATRDGVLLRGEVLARWQDFVGTSDVFRTVESWFSRARDRVTAWFQGRPAPAIEVEHEIESGLHAVMVDEAGRAAAEAWARVRQSAVGRQLTSGADLAQPSPELPERASRLVREWQQGLIELITEQAAGKRTRARVMSLGLNVITVALMVVVFASTGGLTGGEIAIAGGSAVVGQKLLETIFGEGAVRRLAAQARDDLEARVHALMAAEAARWDALLAPVESGADGDALRDAAAELEAAMAAVGRPQEPSRSLLPSDVVEAEALDDEAESPIEGESEDVRELGPGTGALPAVGAGDGAVAAGSTGEQGDDHEQGPGR</sequence>
<feature type="transmembrane region" description="Helical" evidence="2">
    <location>
        <begin position="480"/>
        <end position="500"/>
    </location>
</feature>
<evidence type="ECO:0000313" key="5">
    <source>
        <dbReference type="Proteomes" id="UP000321749"/>
    </source>
</evidence>
<evidence type="ECO:0000256" key="1">
    <source>
        <dbReference type="SAM" id="MobiDB-lite"/>
    </source>
</evidence>